<dbReference type="EMBL" id="JAOWKX010000005">
    <property type="protein sequence ID" value="MCV2885377.1"/>
    <property type="molecule type" value="Genomic_DNA"/>
</dbReference>
<evidence type="ECO:0000256" key="1">
    <source>
        <dbReference type="SAM" id="SignalP"/>
    </source>
</evidence>
<dbReference type="SUPFAM" id="SSF53474">
    <property type="entry name" value="alpha/beta-Hydrolases"/>
    <property type="match status" value="1"/>
</dbReference>
<accession>A0ABT3A9X3</accession>
<dbReference type="InterPro" id="IPR001375">
    <property type="entry name" value="Peptidase_S9_cat"/>
</dbReference>
<dbReference type="RefSeq" id="WP_263712660.1">
    <property type="nucleotide sequence ID" value="NZ_JAOWKX010000005.1"/>
</dbReference>
<dbReference type="PROSITE" id="PS51257">
    <property type="entry name" value="PROKAR_LIPOPROTEIN"/>
    <property type="match status" value="1"/>
</dbReference>
<dbReference type="Gene3D" id="2.140.10.30">
    <property type="entry name" value="Dipeptidylpeptidase IV, N-terminal domain"/>
    <property type="match status" value="1"/>
</dbReference>
<dbReference type="InterPro" id="IPR002469">
    <property type="entry name" value="Peptidase_S9B_N"/>
</dbReference>
<keyword evidence="1" id="KW-0732">Signal</keyword>
<dbReference type="Proteomes" id="UP001652504">
    <property type="component" value="Unassembled WGS sequence"/>
</dbReference>
<dbReference type="PANTHER" id="PTHR11731:SF193">
    <property type="entry name" value="DIPEPTIDYL PEPTIDASE 9"/>
    <property type="match status" value="1"/>
</dbReference>
<dbReference type="PANTHER" id="PTHR11731">
    <property type="entry name" value="PROTEASE FAMILY S9B,C DIPEPTIDYL-PEPTIDASE IV-RELATED"/>
    <property type="match status" value="1"/>
</dbReference>
<dbReference type="SUPFAM" id="SSF82171">
    <property type="entry name" value="DPP6 N-terminal domain-like"/>
    <property type="match status" value="1"/>
</dbReference>
<name>A0ABT3A9X3_9ALTE</name>
<proteinExistence type="predicted"/>
<gene>
    <name evidence="4" type="ORF">OE749_11795</name>
</gene>
<comment type="caution">
    <text evidence="4">The sequence shown here is derived from an EMBL/GenBank/DDBJ whole genome shotgun (WGS) entry which is preliminary data.</text>
</comment>
<feature type="signal peptide" evidence="1">
    <location>
        <begin position="1"/>
        <end position="21"/>
    </location>
</feature>
<evidence type="ECO:0000259" key="2">
    <source>
        <dbReference type="Pfam" id="PF00326"/>
    </source>
</evidence>
<keyword evidence="5" id="KW-1185">Reference proteome</keyword>
<dbReference type="Gene3D" id="2.120.10.30">
    <property type="entry name" value="TolB, C-terminal domain"/>
    <property type="match status" value="1"/>
</dbReference>
<evidence type="ECO:0000313" key="5">
    <source>
        <dbReference type="Proteomes" id="UP001652504"/>
    </source>
</evidence>
<dbReference type="InterPro" id="IPR011042">
    <property type="entry name" value="6-blade_b-propeller_TolB-like"/>
</dbReference>
<feature type="domain" description="Dipeptidylpeptidase IV N-terminal" evidence="3">
    <location>
        <begin position="380"/>
        <end position="540"/>
    </location>
</feature>
<dbReference type="Pfam" id="PF00930">
    <property type="entry name" value="DPPIV_N"/>
    <property type="match status" value="1"/>
</dbReference>
<feature type="chain" id="PRO_5046349952" evidence="1">
    <location>
        <begin position="22"/>
        <end position="826"/>
    </location>
</feature>
<evidence type="ECO:0000313" key="4">
    <source>
        <dbReference type="EMBL" id="MCV2885377.1"/>
    </source>
</evidence>
<dbReference type="InterPro" id="IPR029058">
    <property type="entry name" value="AB_hydrolase_fold"/>
</dbReference>
<dbReference type="InterPro" id="IPR050278">
    <property type="entry name" value="Serine_Prot_S9B/DPPIV"/>
</dbReference>
<dbReference type="Pfam" id="PF00326">
    <property type="entry name" value="Peptidase_S9"/>
    <property type="match status" value="1"/>
</dbReference>
<dbReference type="Gene3D" id="3.40.50.1820">
    <property type="entry name" value="alpha/beta hydrolase"/>
    <property type="match status" value="1"/>
</dbReference>
<organism evidence="4 5">
    <name type="scientific">Fluctibacter corallii</name>
    <dbReference type="NCBI Taxonomy" id="2984329"/>
    <lineage>
        <taxon>Bacteria</taxon>
        <taxon>Pseudomonadati</taxon>
        <taxon>Pseudomonadota</taxon>
        <taxon>Gammaproteobacteria</taxon>
        <taxon>Alteromonadales</taxon>
        <taxon>Alteromonadaceae</taxon>
        <taxon>Fluctibacter</taxon>
    </lineage>
</organism>
<reference evidence="4 5" key="1">
    <citation type="submission" date="2022-10" db="EMBL/GenBank/DDBJ databases">
        <title>Aestuariibacter sp. AA17 isolated from Montipora capitata coral fragment.</title>
        <authorList>
            <person name="Emsley S.A."/>
            <person name="Pfannmuller K.M."/>
            <person name="Loughran R.M."/>
            <person name="Shlafstein M."/>
            <person name="Papke E."/>
            <person name="Saw J.H."/>
            <person name="Ushijima B."/>
            <person name="Videau P."/>
        </authorList>
    </citation>
    <scope>NUCLEOTIDE SEQUENCE [LARGE SCALE GENOMIC DNA]</scope>
    <source>
        <strain evidence="4 5">AA17</strain>
    </source>
</reference>
<feature type="domain" description="Peptidase S9 prolyl oligopeptidase catalytic" evidence="2">
    <location>
        <begin position="631"/>
        <end position="825"/>
    </location>
</feature>
<evidence type="ECO:0000259" key="3">
    <source>
        <dbReference type="Pfam" id="PF00930"/>
    </source>
</evidence>
<protein>
    <submittedName>
        <fullName evidence="4">Prolyl oligopeptidase family serine peptidase</fullName>
    </submittedName>
</protein>
<sequence>MHQYTKSLLMAALSASLVACASVDNTQTERAASSNNNVSIITPEMAKTPEQGTLSLEKIMSDPDWLGRQPVGAYWRLDGNAVLYSRKQEGSPLYDLYEKELQDNGNGDVVALKNLHVKDYGNGVFNRDKRLYAWEFEGNVFFKDVKTGLVRQLTKDNRNAHSLAFLQDGRISYHLNDAIMAVNPATGLVEKLVSWKYQEAPKAVEPPRDYIAQEQQKLMRVVAKKRSDAEKRFEREKALSASNESMAPDDFYLPKNHRTVASSLSPNGKWAVVVSEEDTPWRGDEDIMPNYIGEDGRIKAEKVRRRVAETEPQSNQVWLLNLASGEQKELSYTVLPGYNEDVLAAVKKENAEANGETYTTNRLPRDIGLMQDWGWSQNAIQWNRNGDQVAIMLEAWDNKDRWIATVDFDKKEFVPQHRLHDDAWVNYTFNEFGWLNNSDQLYFLSEQSGYSHIYLLSPGQKERQLTAGKFEVSELTLGDADQYIYFKGNKKHPGIYEIYRVNIASGNVEQLTDLNGMTDYVLSPDQSKLLLTHSKLTMPPELYVKSVSASKAQKITNTVSDEFTSIDWVEPQIVPVPSSHTNEPVYARVYLPENYLQGDKNKAVVFSHGAGYLQNVHLGWSGYFREFMFHSFLVSQGYVVMDMDYRASKGYGRDWRTAIYRHMGKVEVEDLQDGVKWLGENANVDTARVGHYGGSYGGFITFMAMFTDPDLFQAGAALRPVSDWAHYNHGYTSNILNTPDIDPIAYERSSPIYFAEGLNEPLLMNAPMVDDNVFFVDVVRLVQRLIELEKEDFETAIYPVEAHGFVQPSSWLDEYRRIYKLFETNL</sequence>